<gene>
    <name evidence="2" type="ORF">BVRB_037540</name>
</gene>
<dbReference type="AlphaFoldDB" id="A0A0J7YP02"/>
<keyword evidence="3" id="KW-1185">Reference proteome</keyword>
<evidence type="ECO:0000313" key="2">
    <source>
        <dbReference type="EMBL" id="KMS65284.1"/>
    </source>
</evidence>
<name>A0A0J7YP02_BETVV</name>
<dbReference type="Proteomes" id="UP000035740">
    <property type="component" value="Unassembled WGS sequence"/>
</dbReference>
<proteinExistence type="predicted"/>
<dbReference type="OrthoDB" id="26679at2759"/>
<dbReference type="InterPro" id="IPR006571">
    <property type="entry name" value="TLDc_dom"/>
</dbReference>
<evidence type="ECO:0000259" key="1">
    <source>
        <dbReference type="Pfam" id="PF07534"/>
    </source>
</evidence>
<dbReference type="Pfam" id="PF07534">
    <property type="entry name" value="TLD"/>
    <property type="match status" value="1"/>
</dbReference>
<protein>
    <recommendedName>
        <fullName evidence="1">TLDc domain-containing protein</fullName>
    </recommendedName>
</protein>
<dbReference type="EMBL" id="KQ111399">
    <property type="protein sequence ID" value="KMS65284.1"/>
    <property type="molecule type" value="Genomic_DNA"/>
</dbReference>
<feature type="domain" description="TLDc" evidence="1">
    <location>
        <begin position="77"/>
        <end position="119"/>
    </location>
</feature>
<organism evidence="2 3">
    <name type="scientific">Beta vulgaris subsp. vulgaris</name>
    <name type="common">Beet</name>
    <dbReference type="NCBI Taxonomy" id="3555"/>
    <lineage>
        <taxon>Eukaryota</taxon>
        <taxon>Viridiplantae</taxon>
        <taxon>Streptophyta</taxon>
        <taxon>Embryophyta</taxon>
        <taxon>Tracheophyta</taxon>
        <taxon>Spermatophyta</taxon>
        <taxon>Magnoliopsida</taxon>
        <taxon>eudicotyledons</taxon>
        <taxon>Gunneridae</taxon>
        <taxon>Pentapetalae</taxon>
        <taxon>Caryophyllales</taxon>
        <taxon>Chenopodiaceae</taxon>
        <taxon>Betoideae</taxon>
        <taxon>Beta</taxon>
    </lineage>
</organism>
<feature type="non-terminal residue" evidence="2">
    <location>
        <position position="119"/>
    </location>
</feature>
<evidence type="ECO:0000313" key="3">
    <source>
        <dbReference type="Proteomes" id="UP000035740"/>
    </source>
</evidence>
<accession>A0A0J7YP02</accession>
<sequence>MQIAVRISSIEELSVLNGSLLIVSFKRNGVQNSIRFRGDPCNIESVERILRPRLQEQSEVDVGPIHIPSSPQIVIHGESSILDPKLLENLFLAMPARYHFDHWRRLYTLTEDGMSLNTL</sequence>
<reference evidence="2 3" key="1">
    <citation type="journal article" date="2014" name="Nature">
        <title>The genome of the recently domesticated crop plant sugar beet (Beta vulgaris).</title>
        <authorList>
            <person name="Dohm J.C."/>
            <person name="Minoche A.E."/>
            <person name="Holtgrawe D."/>
            <person name="Capella-Gutierrez S."/>
            <person name="Zakrzewski F."/>
            <person name="Tafer H."/>
            <person name="Rupp O."/>
            <person name="Sorensen T.R."/>
            <person name="Stracke R."/>
            <person name="Reinhardt R."/>
            <person name="Goesmann A."/>
            <person name="Kraft T."/>
            <person name="Schulz B."/>
            <person name="Stadler P.F."/>
            <person name="Schmidt T."/>
            <person name="Gabaldon T."/>
            <person name="Lehrach H."/>
            <person name="Weisshaar B."/>
            <person name="Himmelbauer H."/>
        </authorList>
    </citation>
    <scope>NUCLEOTIDE SEQUENCE [LARGE SCALE GENOMIC DNA]</scope>
    <source>
        <tissue evidence="2">Taproot</tissue>
    </source>
</reference>